<dbReference type="GO" id="GO:1990269">
    <property type="term" value="F:RNA polymerase II C-terminal domain phosphoserine binding"/>
    <property type="evidence" value="ECO:0007669"/>
    <property type="project" value="TreeGrafter"/>
</dbReference>
<dbReference type="InterPro" id="IPR007149">
    <property type="entry name" value="Leo1"/>
</dbReference>
<accession>A0AA36GCV7</accession>
<dbReference type="GO" id="GO:0016593">
    <property type="term" value="C:Cdc73/Paf1 complex"/>
    <property type="evidence" value="ECO:0007669"/>
    <property type="project" value="InterPro"/>
</dbReference>
<feature type="compositionally biased region" description="Polar residues" evidence="1">
    <location>
        <begin position="299"/>
        <end position="314"/>
    </location>
</feature>
<evidence type="ECO:0000313" key="3">
    <source>
        <dbReference type="Proteomes" id="UP001177023"/>
    </source>
</evidence>
<organism evidence="2 3">
    <name type="scientific">Mesorhabditis spiculigera</name>
    <dbReference type="NCBI Taxonomy" id="96644"/>
    <lineage>
        <taxon>Eukaryota</taxon>
        <taxon>Metazoa</taxon>
        <taxon>Ecdysozoa</taxon>
        <taxon>Nematoda</taxon>
        <taxon>Chromadorea</taxon>
        <taxon>Rhabditida</taxon>
        <taxon>Rhabditina</taxon>
        <taxon>Rhabditomorpha</taxon>
        <taxon>Rhabditoidea</taxon>
        <taxon>Rhabditidae</taxon>
        <taxon>Mesorhabditinae</taxon>
        <taxon>Mesorhabditis</taxon>
    </lineage>
</organism>
<gene>
    <name evidence="2" type="ORF">MSPICULIGERA_LOCUS24420</name>
</gene>
<dbReference type="GO" id="GO:0032968">
    <property type="term" value="P:positive regulation of transcription elongation by RNA polymerase II"/>
    <property type="evidence" value="ECO:0007669"/>
    <property type="project" value="TreeGrafter"/>
</dbReference>
<dbReference type="AlphaFoldDB" id="A0AA36GCV7"/>
<feature type="region of interest" description="Disordered" evidence="1">
    <location>
        <begin position="289"/>
        <end position="349"/>
    </location>
</feature>
<feature type="compositionally biased region" description="Pro residues" evidence="1">
    <location>
        <begin position="24"/>
        <end position="38"/>
    </location>
</feature>
<comment type="caution">
    <text evidence="2">The sequence shown here is derived from an EMBL/GenBank/DDBJ whole genome shotgun (WGS) entry which is preliminary data.</text>
</comment>
<feature type="region of interest" description="Disordered" evidence="1">
    <location>
        <begin position="1"/>
        <end position="75"/>
    </location>
</feature>
<dbReference type="PANTHER" id="PTHR23146">
    <property type="entry name" value="LEO1 PROTEIN"/>
    <property type="match status" value="1"/>
</dbReference>
<dbReference type="PANTHER" id="PTHR23146:SF0">
    <property type="entry name" value="RNA POLYMERASE-ASSOCIATED PROTEIN LEO1"/>
    <property type="match status" value="1"/>
</dbReference>
<name>A0AA36GCV7_9BILA</name>
<reference evidence="2" key="1">
    <citation type="submission" date="2023-06" db="EMBL/GenBank/DDBJ databases">
        <authorList>
            <person name="Delattre M."/>
        </authorList>
    </citation>
    <scope>NUCLEOTIDE SEQUENCE</scope>
    <source>
        <strain evidence="2">AF72</strain>
    </source>
</reference>
<proteinExistence type="predicted"/>
<feature type="non-terminal residue" evidence="2">
    <location>
        <position position="349"/>
    </location>
</feature>
<dbReference type="GO" id="GO:0006368">
    <property type="term" value="P:transcription elongation by RNA polymerase II"/>
    <property type="evidence" value="ECO:0007669"/>
    <property type="project" value="InterPro"/>
</dbReference>
<sequence length="349" mass="39114">MSSADPNNNNNLLSAFPTFDDFPETPPNESPPSSPPRSPRNDESLASGSREFSREVSRSISPRSPPSSPETDEEPGSIIEAVTSAKHLELGDQVVMLKLPKSVSLAHQQFDSENYAEDDDPHGQAHLYPTQKDTNVVRWRTVVDRDGTERRESNASVVKWSDGTMSLRIGDEYYDFGLAEARDCHVFSRQGPAMVAQGLLPERVVFRPHSNSNIQNAITRAATPRVPRSAGIRVITNNEMNPEVGREAVVREEQRKLRQAIKAQHITHARGGRDREYRAYHYEIDDYDQDSDEGLTRRSWASTAGTVPSDNEQGGPSRFLESSDSDEESRRIREKPKKLVVQDSDDDDE</sequence>
<protein>
    <recommendedName>
        <fullName evidence="4">RNA polymerase-associated protein LEO1</fullName>
    </recommendedName>
</protein>
<evidence type="ECO:0000256" key="1">
    <source>
        <dbReference type="SAM" id="MobiDB-lite"/>
    </source>
</evidence>
<feature type="compositionally biased region" description="Polar residues" evidence="1">
    <location>
        <begin position="1"/>
        <end position="13"/>
    </location>
</feature>
<dbReference type="Proteomes" id="UP001177023">
    <property type="component" value="Unassembled WGS sequence"/>
</dbReference>
<keyword evidence="3" id="KW-1185">Reference proteome</keyword>
<evidence type="ECO:0000313" key="2">
    <source>
        <dbReference type="EMBL" id="CAJ0586415.1"/>
    </source>
</evidence>
<evidence type="ECO:0008006" key="4">
    <source>
        <dbReference type="Google" id="ProtNLM"/>
    </source>
</evidence>
<dbReference type="Pfam" id="PF04004">
    <property type="entry name" value="Leo1"/>
    <property type="match status" value="1"/>
</dbReference>
<dbReference type="EMBL" id="CATQJA010002708">
    <property type="protein sequence ID" value="CAJ0586415.1"/>
    <property type="molecule type" value="Genomic_DNA"/>
</dbReference>